<accession>A0A0F9PCK4</accession>
<name>A0A0F9PCK4_9ZZZZ</name>
<evidence type="ECO:0000313" key="1">
    <source>
        <dbReference type="EMBL" id="KKM91107.1"/>
    </source>
</evidence>
<sequence length="170" mass="18970">MGYSKNPAVIEKVERFLTLMVNADESLEWETTEPSKLAYYLREGISAALAAYKSDAGNETLRDFSILKSKYIIKVKGSSVIAAMRNEIPLAVMSVKRMKSVYLPNITTLTEIVGAVAKYIVEEGKEQITIPNSGLNEVEFGKLESYLKSKELKIEENGNELVITGTRKRN</sequence>
<comment type="caution">
    <text evidence="1">The sequence shown here is derived from an EMBL/GenBank/DDBJ whole genome shotgun (WGS) entry which is preliminary data.</text>
</comment>
<dbReference type="EMBL" id="LAZR01006580">
    <property type="protein sequence ID" value="KKM91107.1"/>
    <property type="molecule type" value="Genomic_DNA"/>
</dbReference>
<protein>
    <submittedName>
        <fullName evidence="1">Uncharacterized protein</fullName>
    </submittedName>
</protein>
<gene>
    <name evidence="1" type="ORF">LCGC14_1231810</name>
</gene>
<reference evidence="1" key="1">
    <citation type="journal article" date="2015" name="Nature">
        <title>Complex archaea that bridge the gap between prokaryotes and eukaryotes.</title>
        <authorList>
            <person name="Spang A."/>
            <person name="Saw J.H."/>
            <person name="Jorgensen S.L."/>
            <person name="Zaremba-Niedzwiedzka K."/>
            <person name="Martijn J."/>
            <person name="Lind A.E."/>
            <person name="van Eijk R."/>
            <person name="Schleper C."/>
            <person name="Guy L."/>
            <person name="Ettema T.J."/>
        </authorList>
    </citation>
    <scope>NUCLEOTIDE SEQUENCE</scope>
</reference>
<organism evidence="1">
    <name type="scientific">marine sediment metagenome</name>
    <dbReference type="NCBI Taxonomy" id="412755"/>
    <lineage>
        <taxon>unclassified sequences</taxon>
        <taxon>metagenomes</taxon>
        <taxon>ecological metagenomes</taxon>
    </lineage>
</organism>
<proteinExistence type="predicted"/>
<dbReference type="AlphaFoldDB" id="A0A0F9PCK4"/>